<accession>A0A5Q2FF94</accession>
<proteinExistence type="predicted"/>
<dbReference type="AlphaFoldDB" id="A0A5Q2FF94"/>
<dbReference type="KEGG" id="rain:Rai3103_06540"/>
<evidence type="ECO:0000313" key="2">
    <source>
        <dbReference type="Proteomes" id="UP000386847"/>
    </source>
</evidence>
<sequence length="139" mass="15180">MVTEQEARSWLESESSTYRVTTDDHYVIALSAKYVGATDPQLTAANGTHTFMFRDIVAEFQSLRSRFGSDVHLVKSTSFGKQNANANVPAGESIYVTVYDPGTFLSKEAGQAWCARNFPDLSGASLDNVCLPRVASVPH</sequence>
<gene>
    <name evidence="1" type="ORF">Rai3103_06540</name>
</gene>
<organism evidence="1 2">
    <name type="scientific">Raineyella fluvialis</name>
    <dbReference type="NCBI Taxonomy" id="2662261"/>
    <lineage>
        <taxon>Bacteria</taxon>
        <taxon>Bacillati</taxon>
        <taxon>Actinomycetota</taxon>
        <taxon>Actinomycetes</taxon>
        <taxon>Propionibacteriales</taxon>
        <taxon>Propionibacteriaceae</taxon>
        <taxon>Raineyella</taxon>
    </lineage>
</organism>
<dbReference type="Proteomes" id="UP000386847">
    <property type="component" value="Chromosome"/>
</dbReference>
<keyword evidence="2" id="KW-1185">Reference proteome</keyword>
<protein>
    <submittedName>
        <fullName evidence="1">Uncharacterized protein</fullName>
    </submittedName>
</protein>
<reference evidence="1 2" key="1">
    <citation type="submission" date="2019-10" db="EMBL/GenBank/DDBJ databases">
        <title>Genomic analysis of Raineyella sp. CBA3103.</title>
        <authorList>
            <person name="Roh S.W."/>
        </authorList>
    </citation>
    <scope>NUCLEOTIDE SEQUENCE [LARGE SCALE GENOMIC DNA]</scope>
    <source>
        <strain evidence="1 2">CBA3103</strain>
    </source>
</reference>
<name>A0A5Q2FF94_9ACTN</name>
<dbReference type="EMBL" id="CP045725">
    <property type="protein sequence ID" value="QGF23375.1"/>
    <property type="molecule type" value="Genomic_DNA"/>
</dbReference>
<dbReference type="RefSeq" id="WP_153571906.1">
    <property type="nucleotide sequence ID" value="NZ_CP045725.1"/>
</dbReference>
<evidence type="ECO:0000313" key="1">
    <source>
        <dbReference type="EMBL" id="QGF23375.1"/>
    </source>
</evidence>